<dbReference type="PROSITE" id="PS51154">
    <property type="entry name" value="MACRO"/>
    <property type="match status" value="1"/>
</dbReference>
<dbReference type="InterPro" id="IPR043472">
    <property type="entry name" value="Macro_dom-like"/>
</dbReference>
<feature type="region of interest" description="Disordered" evidence="1">
    <location>
        <begin position="1"/>
        <end position="280"/>
    </location>
</feature>
<dbReference type="EnsemblMetazoa" id="XM_029488437.1">
    <property type="protein sequence ID" value="XP_029344297.1"/>
    <property type="gene ID" value="LOC100166845"/>
</dbReference>
<evidence type="ECO:0000313" key="3">
    <source>
        <dbReference type="EnsemblMetazoa" id="XP_029344297.1"/>
    </source>
</evidence>
<feature type="domain" description="Macro" evidence="2">
    <location>
        <begin position="387"/>
        <end position="542"/>
    </location>
</feature>
<feature type="region of interest" description="Disordered" evidence="1">
    <location>
        <begin position="308"/>
        <end position="391"/>
    </location>
</feature>
<feature type="compositionally biased region" description="Basic residues" evidence="1">
    <location>
        <begin position="145"/>
        <end position="156"/>
    </location>
</feature>
<evidence type="ECO:0000259" key="2">
    <source>
        <dbReference type="PROSITE" id="PS51154"/>
    </source>
</evidence>
<organism evidence="3 4">
    <name type="scientific">Acyrthosiphon pisum</name>
    <name type="common">Pea aphid</name>
    <dbReference type="NCBI Taxonomy" id="7029"/>
    <lineage>
        <taxon>Eukaryota</taxon>
        <taxon>Metazoa</taxon>
        <taxon>Ecdysozoa</taxon>
        <taxon>Arthropoda</taxon>
        <taxon>Hexapoda</taxon>
        <taxon>Insecta</taxon>
        <taxon>Pterygota</taxon>
        <taxon>Neoptera</taxon>
        <taxon>Paraneoptera</taxon>
        <taxon>Hemiptera</taxon>
        <taxon>Sternorrhyncha</taxon>
        <taxon>Aphidomorpha</taxon>
        <taxon>Aphidoidea</taxon>
        <taxon>Aphididae</taxon>
        <taxon>Macrosiphini</taxon>
        <taxon>Acyrthosiphon</taxon>
    </lineage>
</organism>
<keyword evidence="4" id="KW-1185">Reference proteome</keyword>
<dbReference type="InterPro" id="IPR050892">
    <property type="entry name" value="ADP-ribose_metab_enzymes"/>
</dbReference>
<dbReference type="SUPFAM" id="SSF52949">
    <property type="entry name" value="Macro domain-like"/>
    <property type="match status" value="1"/>
</dbReference>
<evidence type="ECO:0000313" key="4">
    <source>
        <dbReference type="Proteomes" id="UP000007819"/>
    </source>
</evidence>
<feature type="compositionally biased region" description="Basic and acidic residues" evidence="1">
    <location>
        <begin position="177"/>
        <end position="204"/>
    </location>
</feature>
<accession>A0A8R2NNH4</accession>
<sequence length="742" mass="86013">MDKMDKTKSSQTKRNMVESTDNKKKDVKKDQVKDKKQGKKNKPSDNEGNTNQGANQSFCEDQKGSKNIICKKDSEHERLDDDDEEGWCVQRNKKKTSHQSLSEEQEYHKNVQEKSKLSDSNSKQKKTHDNNNIDSHEVEDTHKSETKRRKRRRDKKKNSQEHNDIPDIDSSINDTFNETKVHDGNNIVHEENTLHLSNDDLAGRRDKKKKKNSQEPNDTSDLNSSIDDKFNETKVHDGNNFNLHEEETQHLSVNNDSKGLRNKNKNENSQKQNNISDIDSSIYDKLNQKKVHGGNKINLHEATPYLSVNEDSKVRRNKKKNKKTSRRSLSEELKSHKNVQKPNKWPEKDSIDDNMEQAHDRKKIDMNKDTRKSEGAERPRDKYKNNNSQKQSRFSDACVLEEIDEDIFKLSKEYSLAHCVAEDLRMGAGIAVDFKNIFGGVGKLVDQKLKIGDVGIVKRHDQYAFYLVTKKTSNGKPTMITMEKALISLLNKMKEYNLTKLGIPTIGCGLDKLDWSDTKSLIIKIFSGSGIHITVCVPSKLLDSKKSPRLTVYITPKNLWEMETETIIILFIDLEKTCNNNWTDHIVDKVDAKYPFKENLLRDIRNKKPDPGDIKIYNVKNEVITCIFTTENTYYGSLENGFKTIDHTLKGYKYLAIQSDSIDYPSDNFQRISWIVLISRSIIHSSELWLCGDVKQNNYKVYYDEYCKNILSMNNSFQYNSPSQNYNRYNDVRRSNFYTKEK</sequence>
<feature type="compositionally biased region" description="Basic and acidic residues" evidence="1">
    <location>
        <begin position="127"/>
        <end position="144"/>
    </location>
</feature>
<feature type="compositionally biased region" description="Basic and acidic residues" evidence="1">
    <location>
        <begin position="60"/>
        <end position="79"/>
    </location>
</feature>
<dbReference type="OrthoDB" id="6598519at2759"/>
<dbReference type="GO" id="GO:0140291">
    <property type="term" value="P:peptidyl-glutamate ADP-deribosylation"/>
    <property type="evidence" value="ECO:0007669"/>
    <property type="project" value="TreeGrafter"/>
</dbReference>
<dbReference type="InterPro" id="IPR002589">
    <property type="entry name" value="Macro_dom"/>
</dbReference>
<feature type="compositionally biased region" description="Basic and acidic residues" evidence="1">
    <location>
        <begin position="105"/>
        <end position="117"/>
    </location>
</feature>
<dbReference type="Gene3D" id="3.40.220.10">
    <property type="entry name" value="Leucine Aminopeptidase, subunit E, domain 1"/>
    <property type="match status" value="1"/>
</dbReference>
<feature type="compositionally biased region" description="Basic and acidic residues" evidence="1">
    <location>
        <begin position="344"/>
        <end position="384"/>
    </location>
</feature>
<dbReference type="AlphaFoldDB" id="A0A8R2NNH4"/>
<name>A0A8R2NNH4_ACYPI</name>
<feature type="compositionally biased region" description="Basic and acidic residues" evidence="1">
    <location>
        <begin position="226"/>
        <end position="249"/>
    </location>
</feature>
<proteinExistence type="predicted"/>
<feature type="compositionally biased region" description="Basic residues" evidence="1">
    <location>
        <begin position="315"/>
        <end position="326"/>
    </location>
</feature>
<reference evidence="3" key="2">
    <citation type="submission" date="2022-06" db="UniProtKB">
        <authorList>
            <consortium name="EnsemblMetazoa"/>
        </authorList>
    </citation>
    <scope>IDENTIFICATION</scope>
</reference>
<evidence type="ECO:0000256" key="1">
    <source>
        <dbReference type="SAM" id="MobiDB-lite"/>
    </source>
</evidence>
<dbReference type="CDD" id="cd02901">
    <property type="entry name" value="Macro_Poa1p-like"/>
    <property type="match status" value="1"/>
</dbReference>
<feature type="compositionally biased region" description="Polar residues" evidence="1">
    <location>
        <begin position="214"/>
        <end position="225"/>
    </location>
</feature>
<feature type="compositionally biased region" description="Basic and acidic residues" evidence="1">
    <location>
        <begin position="20"/>
        <end position="35"/>
    </location>
</feature>
<reference evidence="4" key="1">
    <citation type="submission" date="2010-06" db="EMBL/GenBank/DDBJ databases">
        <authorList>
            <person name="Jiang H."/>
            <person name="Abraham K."/>
            <person name="Ali S."/>
            <person name="Alsbrooks S.L."/>
            <person name="Anim B.N."/>
            <person name="Anosike U.S."/>
            <person name="Attaway T."/>
            <person name="Bandaranaike D.P."/>
            <person name="Battles P.K."/>
            <person name="Bell S.N."/>
            <person name="Bell A.V."/>
            <person name="Beltran B."/>
            <person name="Bickham C."/>
            <person name="Bustamante Y."/>
            <person name="Caleb T."/>
            <person name="Canada A."/>
            <person name="Cardenas V."/>
            <person name="Carter K."/>
            <person name="Chacko J."/>
            <person name="Chandrabose M.N."/>
            <person name="Chavez D."/>
            <person name="Chavez A."/>
            <person name="Chen L."/>
            <person name="Chu H.-S."/>
            <person name="Claassen K.J."/>
            <person name="Cockrell R."/>
            <person name="Collins M."/>
            <person name="Cooper J.A."/>
            <person name="Cree A."/>
            <person name="Curry S.M."/>
            <person name="Da Y."/>
            <person name="Dao M.D."/>
            <person name="Das B."/>
            <person name="Davila M.-L."/>
            <person name="Davy-Carroll L."/>
            <person name="Denson S."/>
            <person name="Dinh H."/>
            <person name="Ebong V.E."/>
            <person name="Edwards J.R."/>
            <person name="Egan A."/>
            <person name="El-Daye J."/>
            <person name="Escobedo L."/>
            <person name="Fernandez S."/>
            <person name="Fernando P.R."/>
            <person name="Flagg N."/>
            <person name="Forbes L.D."/>
            <person name="Fowler R.G."/>
            <person name="Fu Q."/>
            <person name="Gabisi R.A."/>
            <person name="Ganer J."/>
            <person name="Garbino Pronczuk A."/>
            <person name="Garcia R.M."/>
            <person name="Garner T."/>
            <person name="Garrett T.E."/>
            <person name="Gonzalez D.A."/>
            <person name="Hamid H."/>
            <person name="Hawkins E.S."/>
            <person name="Hirani K."/>
            <person name="Hogues M.E."/>
            <person name="Hollins B."/>
            <person name="Hsiao C.-H."/>
            <person name="Jabil R."/>
            <person name="James M.L."/>
            <person name="Jhangiani S.N."/>
            <person name="Johnson B."/>
            <person name="Johnson Q."/>
            <person name="Joshi V."/>
            <person name="Kalu J.B."/>
            <person name="Kam C."/>
            <person name="Kashfia A."/>
            <person name="Keebler J."/>
            <person name="Kisamo H."/>
            <person name="Kovar C.L."/>
            <person name="Lago L.A."/>
            <person name="Lai C.-Y."/>
            <person name="Laidlaw J."/>
            <person name="Lara F."/>
            <person name="Le T.-K."/>
            <person name="Lee S.L."/>
            <person name="Legall F.H."/>
            <person name="Lemon S.J."/>
            <person name="Lewis L.R."/>
            <person name="Li B."/>
            <person name="Liu Y."/>
            <person name="Liu Y.-S."/>
            <person name="Lopez J."/>
            <person name="Lozado R.J."/>
            <person name="Lu J."/>
            <person name="Madu R.C."/>
            <person name="Maheshwari M."/>
            <person name="Maheshwari R."/>
            <person name="Malloy K."/>
            <person name="Martinez E."/>
            <person name="Mathew T."/>
            <person name="Mercado I.C."/>
            <person name="Mercado C."/>
            <person name="Meyer B."/>
            <person name="Montgomery K."/>
            <person name="Morgan M.B."/>
            <person name="Munidasa M."/>
            <person name="Nazareth L.V."/>
            <person name="Nelson J."/>
            <person name="Ng B.M."/>
            <person name="Nguyen N.B."/>
            <person name="Nguyen P.Q."/>
            <person name="Nguyen T."/>
            <person name="Obregon M."/>
            <person name="Okwuonu G.O."/>
            <person name="Onwere C.G."/>
            <person name="Orozco G."/>
            <person name="Parra A."/>
            <person name="Patel S."/>
            <person name="Patil S."/>
            <person name="Perez A."/>
            <person name="Perez Y."/>
            <person name="Pham C."/>
            <person name="Primus E.L."/>
            <person name="Pu L.-L."/>
            <person name="Puazo M."/>
            <person name="Qin X."/>
            <person name="Quiroz J.B."/>
            <person name="Reese J."/>
            <person name="Richards S."/>
            <person name="Rives C.M."/>
            <person name="Robberts R."/>
            <person name="Ruiz S.J."/>
            <person name="Ruiz M.J."/>
            <person name="Santibanez J."/>
            <person name="Schneider B.W."/>
            <person name="Sisson I."/>
            <person name="Smith M."/>
            <person name="Sodergren E."/>
            <person name="Song X.-Z."/>
            <person name="Song B.B."/>
            <person name="Summersgill H."/>
            <person name="Thelus R."/>
            <person name="Thornton R.D."/>
            <person name="Trejos Z.Y."/>
            <person name="Usmani K."/>
            <person name="Vattathil S."/>
            <person name="Villasana D."/>
            <person name="Walker D.L."/>
            <person name="Wang S."/>
            <person name="Wang K."/>
            <person name="White C.S."/>
            <person name="Williams A.C."/>
            <person name="Williamson J."/>
            <person name="Wilson K."/>
            <person name="Woghiren I.O."/>
            <person name="Woodworth J.R."/>
            <person name="Worley K.C."/>
            <person name="Wright R.A."/>
            <person name="Wu W."/>
            <person name="Young L."/>
            <person name="Zhang L."/>
            <person name="Zhang J."/>
            <person name="Zhu Y."/>
            <person name="Muzny D.M."/>
            <person name="Weinstock G."/>
            <person name="Gibbs R.A."/>
        </authorList>
    </citation>
    <scope>NUCLEOTIDE SEQUENCE [LARGE SCALE GENOMIC DNA]</scope>
    <source>
        <strain evidence="4">LSR1</strain>
    </source>
</reference>
<dbReference type="PANTHER" id="PTHR12521">
    <property type="entry name" value="PROTEIN C6ORF130"/>
    <property type="match status" value="1"/>
</dbReference>
<feature type="compositionally biased region" description="Polar residues" evidence="1">
    <location>
        <begin position="46"/>
        <end position="59"/>
    </location>
</feature>
<dbReference type="Proteomes" id="UP000007819">
    <property type="component" value="Chromosome A1"/>
</dbReference>
<protein>
    <recommendedName>
        <fullName evidence="2">Macro domain-containing protein</fullName>
    </recommendedName>
</protein>
<dbReference type="PANTHER" id="PTHR12521:SF0">
    <property type="entry name" value="ADP-RIBOSE GLYCOHYDROLASE OARD1"/>
    <property type="match status" value="1"/>
</dbReference>
<feature type="compositionally biased region" description="Polar residues" evidence="1">
    <location>
        <begin position="9"/>
        <end position="19"/>
    </location>
</feature>